<reference evidence="12" key="2">
    <citation type="journal article" date="2021" name="Sci. Rep.">
        <title>The distribution of antibiotic resistance genes in chicken gut microbiota commensals.</title>
        <authorList>
            <person name="Juricova H."/>
            <person name="Matiasovicova J."/>
            <person name="Kubasova T."/>
            <person name="Cejkova D."/>
            <person name="Rychlik I."/>
        </authorList>
    </citation>
    <scope>NUCLEOTIDE SEQUENCE</scope>
    <source>
        <strain evidence="12">An559</strain>
    </source>
</reference>
<proteinExistence type="inferred from homology"/>
<protein>
    <recommendedName>
        <fullName evidence="3 9">4-diphosphocytidyl-2-C-methyl-D-erythritol kinase</fullName>
        <shortName evidence="9">CMK</shortName>
        <ecNumber evidence="2 9">2.7.1.148</ecNumber>
    </recommendedName>
    <alternativeName>
        <fullName evidence="8 9">4-(cytidine-5'-diphospho)-2-C-methyl-D-erythritol kinase</fullName>
    </alternativeName>
</protein>
<evidence type="ECO:0000256" key="4">
    <source>
        <dbReference type="ARBA" id="ARBA00022679"/>
    </source>
</evidence>
<dbReference type="InterPro" id="IPR006204">
    <property type="entry name" value="GHMP_kinase_N_dom"/>
</dbReference>
<evidence type="ECO:0000256" key="1">
    <source>
        <dbReference type="ARBA" id="ARBA00009684"/>
    </source>
</evidence>
<dbReference type="InterPro" id="IPR013750">
    <property type="entry name" value="GHMP_kinase_C_dom"/>
</dbReference>
<dbReference type="EC" id="2.7.1.148" evidence="2 9"/>
<keyword evidence="5 9" id="KW-0547">Nucleotide-binding</keyword>
<dbReference type="SUPFAM" id="SSF54211">
    <property type="entry name" value="Ribosomal protein S5 domain 2-like"/>
    <property type="match status" value="1"/>
</dbReference>
<dbReference type="NCBIfam" id="TIGR00154">
    <property type="entry name" value="ispE"/>
    <property type="match status" value="1"/>
</dbReference>
<dbReference type="GO" id="GO:0016114">
    <property type="term" value="P:terpenoid biosynthetic process"/>
    <property type="evidence" value="ECO:0007669"/>
    <property type="project" value="UniProtKB-UniRule"/>
</dbReference>
<dbReference type="PANTHER" id="PTHR43527:SF2">
    <property type="entry name" value="4-DIPHOSPHOCYTIDYL-2-C-METHYL-D-ERYTHRITOL KINASE, CHLOROPLASTIC"/>
    <property type="match status" value="1"/>
</dbReference>
<dbReference type="HAMAP" id="MF_00061">
    <property type="entry name" value="IspE"/>
    <property type="match status" value="1"/>
</dbReference>
<evidence type="ECO:0000259" key="10">
    <source>
        <dbReference type="Pfam" id="PF00288"/>
    </source>
</evidence>
<accession>A0A938X632</accession>
<feature type="active site" evidence="9">
    <location>
        <position position="11"/>
    </location>
</feature>
<keyword evidence="13" id="KW-1185">Reference proteome</keyword>
<comment type="pathway">
    <text evidence="9">Isoprenoid biosynthesis; isopentenyl diphosphate biosynthesis via DXP pathway; isopentenyl diphosphate from 1-deoxy-D-xylulose 5-phosphate: step 3/6.</text>
</comment>
<dbReference type="GO" id="GO:0050515">
    <property type="term" value="F:4-(cytidine 5'-diphospho)-2-C-methyl-D-erythritol kinase activity"/>
    <property type="evidence" value="ECO:0007669"/>
    <property type="project" value="UniProtKB-UniRule"/>
</dbReference>
<organism evidence="12 13">
    <name type="scientific">Merdimmobilis hominis</name>
    <dbReference type="NCBI Taxonomy" id="2897707"/>
    <lineage>
        <taxon>Bacteria</taxon>
        <taxon>Bacillati</taxon>
        <taxon>Bacillota</taxon>
        <taxon>Clostridia</taxon>
        <taxon>Eubacteriales</taxon>
        <taxon>Oscillospiraceae</taxon>
        <taxon>Merdimmobilis</taxon>
    </lineage>
</organism>
<name>A0A938X632_9FIRM</name>
<feature type="active site" evidence="9">
    <location>
        <position position="138"/>
    </location>
</feature>
<evidence type="ECO:0000256" key="9">
    <source>
        <dbReference type="HAMAP-Rule" id="MF_00061"/>
    </source>
</evidence>
<dbReference type="InterPro" id="IPR036554">
    <property type="entry name" value="GHMP_kinase_C_sf"/>
</dbReference>
<keyword evidence="6 9" id="KW-0418">Kinase</keyword>
<dbReference type="Proteomes" id="UP000774750">
    <property type="component" value="Unassembled WGS sequence"/>
</dbReference>
<dbReference type="Pfam" id="PF08544">
    <property type="entry name" value="GHMP_kinases_C"/>
    <property type="match status" value="1"/>
</dbReference>
<dbReference type="RefSeq" id="WP_204446309.1">
    <property type="nucleotide sequence ID" value="NZ_JACJKY010000009.1"/>
</dbReference>
<dbReference type="Pfam" id="PF00288">
    <property type="entry name" value="GHMP_kinases_N"/>
    <property type="match status" value="1"/>
</dbReference>
<evidence type="ECO:0000256" key="8">
    <source>
        <dbReference type="ARBA" id="ARBA00032554"/>
    </source>
</evidence>
<feature type="binding site" evidence="9">
    <location>
        <begin position="96"/>
        <end position="106"/>
    </location>
    <ligand>
        <name>ATP</name>
        <dbReference type="ChEBI" id="CHEBI:30616"/>
    </ligand>
</feature>
<evidence type="ECO:0000256" key="5">
    <source>
        <dbReference type="ARBA" id="ARBA00022741"/>
    </source>
</evidence>
<keyword evidence="7 9" id="KW-0067">ATP-binding</keyword>
<dbReference type="SUPFAM" id="SSF55060">
    <property type="entry name" value="GHMP Kinase, C-terminal domain"/>
    <property type="match status" value="1"/>
</dbReference>
<dbReference type="PANTHER" id="PTHR43527">
    <property type="entry name" value="4-DIPHOSPHOCYTIDYL-2-C-METHYL-D-ERYTHRITOL KINASE, CHLOROPLASTIC"/>
    <property type="match status" value="1"/>
</dbReference>
<sequence length="296" mass="31382">MKTIVGFAPAKVNLSLDIVGVRENGYHEMDMVMQAVSLGDTITIETTDTPGEIRFVCDAPNIPCDETNLAVKAARLFLNEMEIQTGLCISLVKRIPSGAGMAGGSADAACVLFLLNRLFACGYSLSQLCELGVRLGADVPFCLCGGTARVQGIGERISPLAPLTSGWIAGVKPPLSISTKEAFAQFDRGEITKRPDTAAMVKAVKVHDLAAIGVHMENVFEQTCELPVLHEVKAQLLKSGACGAVLTGSGSVIYGLFSDEDAAHRAQTEIASYGESFVCRPIDEGPTVIKEAESFE</sequence>
<comment type="caution">
    <text evidence="12">The sequence shown here is derived from an EMBL/GenBank/DDBJ whole genome shotgun (WGS) entry which is preliminary data.</text>
</comment>
<dbReference type="PIRSF" id="PIRSF010376">
    <property type="entry name" value="IspE"/>
    <property type="match status" value="1"/>
</dbReference>
<dbReference type="Gene3D" id="3.30.70.890">
    <property type="entry name" value="GHMP kinase, C-terminal domain"/>
    <property type="match status" value="1"/>
</dbReference>
<evidence type="ECO:0000256" key="6">
    <source>
        <dbReference type="ARBA" id="ARBA00022777"/>
    </source>
</evidence>
<comment type="similarity">
    <text evidence="1 9">Belongs to the GHMP kinase family. IspE subfamily.</text>
</comment>
<dbReference type="InterPro" id="IPR020568">
    <property type="entry name" value="Ribosomal_Su5_D2-typ_SF"/>
</dbReference>
<evidence type="ECO:0000259" key="11">
    <source>
        <dbReference type="Pfam" id="PF08544"/>
    </source>
</evidence>
<dbReference type="EMBL" id="JACJKY010000009">
    <property type="protein sequence ID" value="MBM6920896.1"/>
    <property type="molecule type" value="Genomic_DNA"/>
</dbReference>
<gene>
    <name evidence="9" type="primary">ispE</name>
    <name evidence="12" type="ORF">H6A12_07005</name>
</gene>
<comment type="catalytic activity">
    <reaction evidence="9">
        <text>4-CDP-2-C-methyl-D-erythritol + ATP = 4-CDP-2-C-methyl-D-erythritol 2-phosphate + ADP + H(+)</text>
        <dbReference type="Rhea" id="RHEA:18437"/>
        <dbReference type="ChEBI" id="CHEBI:15378"/>
        <dbReference type="ChEBI" id="CHEBI:30616"/>
        <dbReference type="ChEBI" id="CHEBI:57823"/>
        <dbReference type="ChEBI" id="CHEBI:57919"/>
        <dbReference type="ChEBI" id="CHEBI:456216"/>
        <dbReference type="EC" id="2.7.1.148"/>
    </reaction>
</comment>
<evidence type="ECO:0000313" key="13">
    <source>
        <dbReference type="Proteomes" id="UP000774750"/>
    </source>
</evidence>
<feature type="domain" description="GHMP kinase N-terminal" evidence="10">
    <location>
        <begin position="68"/>
        <end position="146"/>
    </location>
</feature>
<evidence type="ECO:0000256" key="3">
    <source>
        <dbReference type="ARBA" id="ARBA00017473"/>
    </source>
</evidence>
<evidence type="ECO:0000313" key="12">
    <source>
        <dbReference type="EMBL" id="MBM6920896.1"/>
    </source>
</evidence>
<comment type="function">
    <text evidence="9">Catalyzes the phosphorylation of the position 2 hydroxy group of 4-diphosphocytidyl-2C-methyl-D-erythritol.</text>
</comment>
<dbReference type="GO" id="GO:0019288">
    <property type="term" value="P:isopentenyl diphosphate biosynthetic process, methylerythritol 4-phosphate pathway"/>
    <property type="evidence" value="ECO:0007669"/>
    <property type="project" value="UniProtKB-UniRule"/>
</dbReference>
<evidence type="ECO:0000256" key="2">
    <source>
        <dbReference type="ARBA" id="ARBA00012052"/>
    </source>
</evidence>
<dbReference type="AlphaFoldDB" id="A0A938X632"/>
<dbReference type="Gene3D" id="3.30.230.10">
    <property type="match status" value="1"/>
</dbReference>
<dbReference type="InterPro" id="IPR014721">
    <property type="entry name" value="Ribsml_uS5_D2-typ_fold_subgr"/>
</dbReference>
<keyword evidence="9" id="KW-0414">Isoprene biosynthesis</keyword>
<dbReference type="GO" id="GO:0005524">
    <property type="term" value="F:ATP binding"/>
    <property type="evidence" value="ECO:0007669"/>
    <property type="project" value="UniProtKB-UniRule"/>
</dbReference>
<keyword evidence="4 9" id="KW-0808">Transferase</keyword>
<evidence type="ECO:0000256" key="7">
    <source>
        <dbReference type="ARBA" id="ARBA00022840"/>
    </source>
</evidence>
<feature type="domain" description="GHMP kinase C-terminal" evidence="11">
    <location>
        <begin position="200"/>
        <end position="274"/>
    </location>
</feature>
<dbReference type="InterPro" id="IPR004424">
    <property type="entry name" value="IspE"/>
</dbReference>
<reference evidence="12" key="1">
    <citation type="submission" date="2020-08" db="EMBL/GenBank/DDBJ databases">
        <authorList>
            <person name="Cejkova D."/>
            <person name="Kubasova T."/>
            <person name="Jahodarova E."/>
            <person name="Rychlik I."/>
        </authorList>
    </citation>
    <scope>NUCLEOTIDE SEQUENCE</scope>
    <source>
        <strain evidence="12">An559</strain>
    </source>
</reference>